<dbReference type="HOGENOM" id="CLU_044859_0_0_1"/>
<dbReference type="OMA" id="FNMLASP"/>
<reference evidence="3 4" key="1">
    <citation type="journal article" date="2014" name="Genome Announc.">
        <title>Draft genome sequence of the pathogenic fungus Scedosporium apiospermum.</title>
        <authorList>
            <person name="Vandeputte P."/>
            <person name="Ghamrawi S."/>
            <person name="Rechenmann M."/>
            <person name="Iltis A."/>
            <person name="Giraud S."/>
            <person name="Fleury M."/>
            <person name="Thornton C."/>
            <person name="Delhaes L."/>
            <person name="Meyer W."/>
            <person name="Papon N."/>
            <person name="Bouchara J.P."/>
        </authorList>
    </citation>
    <scope>NUCLEOTIDE SEQUENCE [LARGE SCALE GENOMIC DNA]</scope>
    <source>
        <strain evidence="3 4">IHEM 14462</strain>
    </source>
</reference>
<accession>A0A084G943</accession>
<feature type="compositionally biased region" description="Low complexity" evidence="1">
    <location>
        <begin position="370"/>
        <end position="397"/>
    </location>
</feature>
<proteinExistence type="predicted"/>
<feature type="compositionally biased region" description="Pro residues" evidence="1">
    <location>
        <begin position="398"/>
        <end position="408"/>
    </location>
</feature>
<keyword evidence="2" id="KW-0812">Transmembrane</keyword>
<feature type="compositionally biased region" description="Polar residues" evidence="1">
    <location>
        <begin position="322"/>
        <end position="338"/>
    </location>
</feature>
<dbReference type="AlphaFoldDB" id="A0A084G943"/>
<evidence type="ECO:0000256" key="1">
    <source>
        <dbReference type="SAM" id="MobiDB-lite"/>
    </source>
</evidence>
<protein>
    <submittedName>
        <fullName evidence="3">Uncharacterized protein</fullName>
    </submittedName>
</protein>
<comment type="caution">
    <text evidence="3">The sequence shown here is derived from an EMBL/GenBank/DDBJ whole genome shotgun (WGS) entry which is preliminary data.</text>
</comment>
<feature type="compositionally biased region" description="Polar residues" evidence="1">
    <location>
        <begin position="160"/>
        <end position="170"/>
    </location>
</feature>
<dbReference type="RefSeq" id="XP_016643654.1">
    <property type="nucleotide sequence ID" value="XM_016786678.1"/>
</dbReference>
<evidence type="ECO:0000313" key="3">
    <source>
        <dbReference type="EMBL" id="KEZ43855.1"/>
    </source>
</evidence>
<keyword evidence="2" id="KW-0472">Membrane</keyword>
<dbReference type="OrthoDB" id="5244978at2759"/>
<gene>
    <name evidence="3" type="ORF">SAPIO_CDS4021</name>
</gene>
<feature type="region of interest" description="Disordered" evidence="1">
    <location>
        <begin position="140"/>
        <end position="197"/>
    </location>
</feature>
<feature type="region of interest" description="Disordered" evidence="1">
    <location>
        <begin position="250"/>
        <end position="469"/>
    </location>
</feature>
<feature type="compositionally biased region" description="Low complexity" evidence="1">
    <location>
        <begin position="251"/>
        <end position="267"/>
    </location>
</feature>
<evidence type="ECO:0000256" key="2">
    <source>
        <dbReference type="SAM" id="Phobius"/>
    </source>
</evidence>
<feature type="compositionally biased region" description="Basic residues" evidence="1">
    <location>
        <begin position="309"/>
        <end position="319"/>
    </location>
</feature>
<feature type="compositionally biased region" description="Polar residues" evidence="1">
    <location>
        <begin position="457"/>
        <end position="469"/>
    </location>
</feature>
<dbReference type="VEuPathDB" id="FungiDB:SAPIO_CDS4021"/>
<keyword evidence="2" id="KW-1133">Transmembrane helix</keyword>
<feature type="transmembrane region" description="Helical" evidence="2">
    <location>
        <begin position="202"/>
        <end position="223"/>
    </location>
</feature>
<keyword evidence="4" id="KW-1185">Reference proteome</keyword>
<dbReference type="KEGG" id="sapo:SAPIO_CDS4021"/>
<sequence length="525" mass="54592">MKHHPREEDCDVSTKKWGSLATDVRDSEECILGCRQRFVSGVLAESGKPSTASLAVETTDELCEVLASSADHSGAERISAFYRLYCSNVDRIINECHSKGYTDLRDPGLPNTDFECPDSSVYQPGEKKACSASLRAAGLEDSSAPSPASAPPSTQPASSLHPSLTPSATGATFPEENLTASADGASPSSLGTKSGMGPGVKAAVAVASIAAFLAVLSFFVCLWRRRKRPLPSAPNEYRCSFRSRIKHGGESITTAPSSFTASPTSFISPPPPPKSSSSTTLGNGGPLSSPLRLKDRKLLPTFVNDAARKPPHGNRHRLARSPSDSFPTSPLCAPTTSKLEPRLERGLYSGSKPTPFHNHGTQGGIPISRSASTTGSVSGTTTTTASSSSTPVVVGGAIPPPPSSPTRPPRPHDTPLEIPGLVTPATSPRALQSPAVPPPALPRDIGVAVSSRDKGPSGQTISAESSSLYDLTEQCAREERESWGMFRTAGGGAPGVSVSASGKEGGLASPVLGEGELERMGGKYN</sequence>
<dbReference type="Proteomes" id="UP000028545">
    <property type="component" value="Unassembled WGS sequence"/>
</dbReference>
<dbReference type="EMBL" id="JOWA01000090">
    <property type="protein sequence ID" value="KEZ43855.1"/>
    <property type="molecule type" value="Genomic_DNA"/>
</dbReference>
<feature type="compositionally biased region" description="Basic and acidic residues" evidence="1">
    <location>
        <begin position="516"/>
        <end position="525"/>
    </location>
</feature>
<name>A0A084G943_PSEDA</name>
<evidence type="ECO:0000313" key="4">
    <source>
        <dbReference type="Proteomes" id="UP000028545"/>
    </source>
</evidence>
<dbReference type="GeneID" id="27723093"/>
<feature type="region of interest" description="Disordered" evidence="1">
    <location>
        <begin position="486"/>
        <end position="525"/>
    </location>
</feature>
<organism evidence="3 4">
    <name type="scientific">Pseudallescheria apiosperma</name>
    <name type="common">Scedosporium apiospermum</name>
    <dbReference type="NCBI Taxonomy" id="563466"/>
    <lineage>
        <taxon>Eukaryota</taxon>
        <taxon>Fungi</taxon>
        <taxon>Dikarya</taxon>
        <taxon>Ascomycota</taxon>
        <taxon>Pezizomycotina</taxon>
        <taxon>Sordariomycetes</taxon>
        <taxon>Hypocreomycetidae</taxon>
        <taxon>Microascales</taxon>
        <taxon>Microascaceae</taxon>
        <taxon>Scedosporium</taxon>
    </lineage>
</organism>